<evidence type="ECO:0000313" key="2">
    <source>
        <dbReference type="Proteomes" id="UP000249185"/>
    </source>
</evidence>
<organism evidence="1 2">
    <name type="scientific">Rhodovulum sulfidophilum</name>
    <name type="common">Rhodobacter sulfidophilus</name>
    <dbReference type="NCBI Taxonomy" id="35806"/>
    <lineage>
        <taxon>Bacteria</taxon>
        <taxon>Pseudomonadati</taxon>
        <taxon>Pseudomonadota</taxon>
        <taxon>Alphaproteobacteria</taxon>
        <taxon>Rhodobacterales</taxon>
        <taxon>Paracoccaceae</taxon>
        <taxon>Rhodovulum</taxon>
    </lineage>
</organism>
<comment type="caution">
    <text evidence="1">The sequence shown here is derived from an EMBL/GenBank/DDBJ whole genome shotgun (WGS) entry which is preliminary data.</text>
</comment>
<dbReference type="Proteomes" id="UP000249185">
    <property type="component" value="Unassembled WGS sequence"/>
</dbReference>
<proteinExistence type="predicted"/>
<sequence>MFNPISKSLHRLYARMDLAPARDRDDCDLETAPFDDELFTVIDGVPVTFREFNARLRDEMREGSAANPAFEPAPLRKAV</sequence>
<name>A0A2W5PVL7_RHOSU</name>
<gene>
    <name evidence="1" type="ORF">DI556_13560</name>
</gene>
<dbReference type="AlphaFoldDB" id="A0A2W5PVL7"/>
<protein>
    <submittedName>
        <fullName evidence="1">Uncharacterized protein</fullName>
    </submittedName>
</protein>
<dbReference type="EMBL" id="QFPW01000010">
    <property type="protein sequence ID" value="PZQ48837.1"/>
    <property type="molecule type" value="Genomic_DNA"/>
</dbReference>
<reference evidence="1 2" key="1">
    <citation type="submission" date="2017-08" db="EMBL/GenBank/DDBJ databases">
        <title>Infants hospitalized years apart are colonized by the same room-sourced microbial strains.</title>
        <authorList>
            <person name="Brooks B."/>
            <person name="Olm M.R."/>
            <person name="Firek B.A."/>
            <person name="Baker R."/>
            <person name="Thomas B.C."/>
            <person name="Morowitz M.J."/>
            <person name="Banfield J.F."/>
        </authorList>
    </citation>
    <scope>NUCLEOTIDE SEQUENCE [LARGE SCALE GENOMIC DNA]</scope>
    <source>
        <strain evidence="1">S2_005_002_R2_34</strain>
    </source>
</reference>
<evidence type="ECO:0000313" key="1">
    <source>
        <dbReference type="EMBL" id="PZQ48837.1"/>
    </source>
</evidence>
<accession>A0A2W5PVL7</accession>